<proteinExistence type="predicted"/>
<organism evidence="2 3">
    <name type="scientific">Paraburkholderia hiiakae</name>
    <dbReference type="NCBI Taxonomy" id="1081782"/>
    <lineage>
        <taxon>Bacteria</taxon>
        <taxon>Pseudomonadati</taxon>
        <taxon>Pseudomonadota</taxon>
        <taxon>Betaproteobacteria</taxon>
        <taxon>Burkholderiales</taxon>
        <taxon>Burkholderiaceae</taxon>
        <taxon>Paraburkholderia</taxon>
    </lineage>
</organism>
<feature type="compositionally biased region" description="Basic and acidic residues" evidence="1">
    <location>
        <begin position="1"/>
        <end position="12"/>
    </location>
</feature>
<sequence length="74" mass="8122">MANKGSKGDFESAAKALSGRTATPAVAPDVTDQEREPPRSRPEKRREPLYAFIVHFDAEPSSKPLPPDYPDQQA</sequence>
<dbReference type="Proteomes" id="UP000656319">
    <property type="component" value="Unassembled WGS sequence"/>
</dbReference>
<evidence type="ECO:0000313" key="2">
    <source>
        <dbReference type="EMBL" id="CAD6520974.1"/>
    </source>
</evidence>
<reference evidence="2 3" key="1">
    <citation type="submission" date="2020-10" db="EMBL/GenBank/DDBJ databases">
        <authorList>
            <person name="Peeters C."/>
        </authorList>
    </citation>
    <scope>NUCLEOTIDE SEQUENCE [LARGE SCALE GENOMIC DNA]</scope>
    <source>
        <strain evidence="2 3">LMG 27952</strain>
    </source>
</reference>
<protein>
    <submittedName>
        <fullName evidence="2">Uncharacterized protein</fullName>
    </submittedName>
</protein>
<feature type="region of interest" description="Disordered" evidence="1">
    <location>
        <begin position="1"/>
        <end position="74"/>
    </location>
</feature>
<comment type="caution">
    <text evidence="2">The sequence shown here is derived from an EMBL/GenBank/DDBJ whole genome shotgun (WGS) entry which is preliminary data.</text>
</comment>
<name>A0ABM8NES5_9BURK</name>
<evidence type="ECO:0000256" key="1">
    <source>
        <dbReference type="SAM" id="MobiDB-lite"/>
    </source>
</evidence>
<accession>A0ABM8NES5</accession>
<evidence type="ECO:0000313" key="3">
    <source>
        <dbReference type="Proteomes" id="UP000656319"/>
    </source>
</evidence>
<dbReference type="EMBL" id="CAJHCQ010000002">
    <property type="protein sequence ID" value="CAD6520974.1"/>
    <property type="molecule type" value="Genomic_DNA"/>
</dbReference>
<feature type="compositionally biased region" description="Pro residues" evidence="1">
    <location>
        <begin position="63"/>
        <end position="74"/>
    </location>
</feature>
<gene>
    <name evidence="2" type="ORF">LMG27952_01416</name>
</gene>
<keyword evidence="3" id="KW-1185">Reference proteome</keyword>
<feature type="compositionally biased region" description="Basic and acidic residues" evidence="1">
    <location>
        <begin position="32"/>
        <end position="48"/>
    </location>
</feature>
<dbReference type="RefSeq" id="WP_201695151.1">
    <property type="nucleotide sequence ID" value="NZ_CAJHCQ010000002.1"/>
</dbReference>